<evidence type="ECO:0000256" key="1">
    <source>
        <dbReference type="ARBA" id="ARBA00006767"/>
    </source>
</evidence>
<feature type="compositionally biased region" description="Low complexity" evidence="4">
    <location>
        <begin position="117"/>
        <end position="131"/>
    </location>
</feature>
<dbReference type="InterPro" id="IPR050437">
    <property type="entry name" value="Ribos_protein_bS1-like"/>
</dbReference>
<dbReference type="PANTHER" id="PTHR10724:SF7">
    <property type="entry name" value="SMALL RIBOSOMAL SUBUNIT PROTEIN BS1C"/>
    <property type="match status" value="1"/>
</dbReference>
<keyword evidence="7" id="KW-1185">Reference proteome</keyword>
<evidence type="ECO:0000256" key="2">
    <source>
        <dbReference type="ARBA" id="ARBA00022980"/>
    </source>
</evidence>
<comment type="caution">
    <text evidence="6">The sequence shown here is derived from an EMBL/GenBank/DDBJ whole genome shotgun (WGS) entry which is preliminary data.</text>
</comment>
<evidence type="ECO:0000313" key="6">
    <source>
        <dbReference type="EMBL" id="CAD7702035.1"/>
    </source>
</evidence>
<keyword evidence="2" id="KW-0689">Ribosomal protein</keyword>
<dbReference type="EMBL" id="CAJHUC010001691">
    <property type="protein sequence ID" value="CAD7702035.1"/>
    <property type="molecule type" value="Genomic_DNA"/>
</dbReference>
<sequence length="455" mass="49985">MNSAAPREPSMPHRAPRCWSCRSAAHRAMRRGSLVDGAIDVLAHRLTTCRVAMPASAVDDAAAGETAGAAAVAGSAEALQDPEPIEVGAIPLGSAEPSGENGTTSTADGEGNDAEEASSAGSDDAPSASGEPEGIDAADAPYKKGDIVVGRTLWCNERGAKVELLDHEGHQGFVSRRDYPYRLLKSSGQSFHQTPKSLLIGYIREYQIIDVPDRIIPGKRGPLLSARELDRKLMMDRMLQIYDVCQEDREVWTTQVFSVNKGGLKVLLAGRACFIPKSHIVDDEIKNMSQEEFLQKYRGKELEVAVLQVDPVEDRVLLSNRRAEQFSSLRKLRPGALVWGTVRRVLDWGAFIGVDGTQESALIHKSNISKGRFSRVSDVFEVGDRVCAVILGLEEDFSRISCSTAALEQEPGDMVKDRQYVYEHAEEQVERIRGILAEEEENMYSEVDDHEEYAE</sequence>
<evidence type="ECO:0000256" key="3">
    <source>
        <dbReference type="ARBA" id="ARBA00023274"/>
    </source>
</evidence>
<accession>A0A8S1J734</accession>
<feature type="domain" description="S1 motif" evidence="5">
    <location>
        <begin position="249"/>
        <end position="321"/>
    </location>
</feature>
<evidence type="ECO:0000256" key="4">
    <source>
        <dbReference type="SAM" id="MobiDB-lite"/>
    </source>
</evidence>
<dbReference type="GO" id="GO:0003735">
    <property type="term" value="F:structural constituent of ribosome"/>
    <property type="evidence" value="ECO:0007669"/>
    <property type="project" value="TreeGrafter"/>
</dbReference>
<dbReference type="Pfam" id="PF00575">
    <property type="entry name" value="S1"/>
    <property type="match status" value="2"/>
</dbReference>
<dbReference type="Proteomes" id="UP000708148">
    <property type="component" value="Unassembled WGS sequence"/>
</dbReference>
<evidence type="ECO:0000313" key="7">
    <source>
        <dbReference type="Proteomes" id="UP000708148"/>
    </source>
</evidence>
<dbReference type="GO" id="GO:0006412">
    <property type="term" value="P:translation"/>
    <property type="evidence" value="ECO:0007669"/>
    <property type="project" value="TreeGrafter"/>
</dbReference>
<dbReference type="Gene3D" id="2.40.50.140">
    <property type="entry name" value="Nucleic acid-binding proteins"/>
    <property type="match status" value="2"/>
</dbReference>
<dbReference type="InterPro" id="IPR003029">
    <property type="entry name" value="S1_domain"/>
</dbReference>
<proteinExistence type="inferred from homology"/>
<organism evidence="6 7">
    <name type="scientific">Ostreobium quekettii</name>
    <dbReference type="NCBI Taxonomy" id="121088"/>
    <lineage>
        <taxon>Eukaryota</taxon>
        <taxon>Viridiplantae</taxon>
        <taxon>Chlorophyta</taxon>
        <taxon>core chlorophytes</taxon>
        <taxon>Ulvophyceae</taxon>
        <taxon>TCBD clade</taxon>
        <taxon>Bryopsidales</taxon>
        <taxon>Ostreobineae</taxon>
        <taxon>Ostreobiaceae</taxon>
        <taxon>Ostreobium</taxon>
    </lineage>
</organism>
<comment type="similarity">
    <text evidence="1">Belongs to the bacterial ribosomal protein bS1 family.</text>
</comment>
<name>A0A8S1J734_9CHLO</name>
<dbReference type="SMART" id="SM00316">
    <property type="entry name" value="S1"/>
    <property type="match status" value="3"/>
</dbReference>
<dbReference type="SUPFAM" id="SSF50249">
    <property type="entry name" value="Nucleic acid-binding proteins"/>
    <property type="match status" value="2"/>
</dbReference>
<feature type="domain" description="S1 motif" evidence="5">
    <location>
        <begin position="335"/>
        <end position="405"/>
    </location>
</feature>
<dbReference type="GO" id="GO:0005840">
    <property type="term" value="C:ribosome"/>
    <property type="evidence" value="ECO:0007669"/>
    <property type="project" value="UniProtKB-KW"/>
</dbReference>
<dbReference type="GO" id="GO:1990904">
    <property type="term" value="C:ribonucleoprotein complex"/>
    <property type="evidence" value="ECO:0007669"/>
    <property type="project" value="UniProtKB-KW"/>
</dbReference>
<feature type="region of interest" description="Disordered" evidence="4">
    <location>
        <begin position="88"/>
        <end position="141"/>
    </location>
</feature>
<dbReference type="InterPro" id="IPR012340">
    <property type="entry name" value="NA-bd_OB-fold"/>
</dbReference>
<dbReference type="AlphaFoldDB" id="A0A8S1J734"/>
<protein>
    <recommendedName>
        <fullName evidence="5">S1 motif domain-containing protein</fullName>
    </recommendedName>
</protein>
<evidence type="ECO:0000259" key="5">
    <source>
        <dbReference type="PROSITE" id="PS50126"/>
    </source>
</evidence>
<gene>
    <name evidence="6" type="ORF">OSTQU699_LOCUS7392</name>
</gene>
<dbReference type="PANTHER" id="PTHR10724">
    <property type="entry name" value="30S RIBOSOMAL PROTEIN S1"/>
    <property type="match status" value="1"/>
</dbReference>
<dbReference type="GO" id="GO:0003729">
    <property type="term" value="F:mRNA binding"/>
    <property type="evidence" value="ECO:0007669"/>
    <property type="project" value="TreeGrafter"/>
</dbReference>
<reference evidence="6" key="1">
    <citation type="submission" date="2020-12" db="EMBL/GenBank/DDBJ databases">
        <authorList>
            <person name="Iha C."/>
        </authorList>
    </citation>
    <scope>NUCLEOTIDE SEQUENCE</scope>
</reference>
<keyword evidence="3" id="KW-0687">Ribonucleoprotein</keyword>
<dbReference type="OrthoDB" id="511015at2759"/>
<dbReference type="PROSITE" id="PS50126">
    <property type="entry name" value="S1"/>
    <property type="match status" value="2"/>
</dbReference>